<dbReference type="HAMAP" id="MF_02239">
    <property type="entry name" value="HemJ"/>
    <property type="match status" value="1"/>
</dbReference>
<evidence type="ECO:0000256" key="8">
    <source>
        <dbReference type="ARBA" id="ARBA00022723"/>
    </source>
</evidence>
<dbReference type="EMBL" id="CP001804">
    <property type="protein sequence ID" value="ACY13025.1"/>
    <property type="molecule type" value="Genomic_DNA"/>
</dbReference>
<proteinExistence type="inferred from homology"/>
<evidence type="ECO:0000256" key="12">
    <source>
        <dbReference type="ARBA" id="ARBA00023136"/>
    </source>
</evidence>
<feature type="binding site" description="axial binding residue" evidence="14">
    <location>
        <position position="92"/>
    </location>
    <ligand>
        <name>heme</name>
        <dbReference type="ChEBI" id="CHEBI:30413"/>
    </ligand>
    <ligandPart>
        <name>Fe</name>
        <dbReference type="ChEBI" id="CHEBI:18248"/>
    </ligandPart>
</feature>
<keyword evidence="7 14" id="KW-0812">Transmembrane</keyword>
<feature type="transmembrane region" description="Helical" evidence="14">
    <location>
        <begin position="56"/>
        <end position="81"/>
    </location>
</feature>
<feature type="transmembrane region" description="Helical" evidence="14">
    <location>
        <begin position="6"/>
        <end position="24"/>
    </location>
</feature>
<evidence type="ECO:0000313" key="15">
    <source>
        <dbReference type="EMBL" id="ACY13025.1"/>
    </source>
</evidence>
<feature type="transmembrane region" description="Helical" evidence="14">
    <location>
        <begin position="151"/>
        <end position="172"/>
    </location>
</feature>
<keyword evidence="8 14" id="KW-0479">Metal-binding</keyword>
<comment type="pathway">
    <text evidence="2 14">Porphyrin-containing compound metabolism; protoporphyrin-IX biosynthesis; protoporphyrin-IX from protoporphyrinogen-IX: step 1/1.</text>
</comment>
<keyword evidence="9 14" id="KW-1133">Transmembrane helix</keyword>
<accession>D0LIZ6</accession>
<dbReference type="eggNOG" id="COG1981">
    <property type="taxonomic scope" value="Bacteria"/>
</dbReference>
<evidence type="ECO:0000256" key="6">
    <source>
        <dbReference type="ARBA" id="ARBA00022617"/>
    </source>
</evidence>
<organism evidence="15 16">
    <name type="scientific">Haliangium ochraceum (strain DSM 14365 / JCM 11303 / SMP-2)</name>
    <dbReference type="NCBI Taxonomy" id="502025"/>
    <lineage>
        <taxon>Bacteria</taxon>
        <taxon>Pseudomonadati</taxon>
        <taxon>Myxococcota</taxon>
        <taxon>Polyangia</taxon>
        <taxon>Haliangiales</taxon>
        <taxon>Kofleriaceae</taxon>
        <taxon>Haliangium</taxon>
    </lineage>
</organism>
<dbReference type="EC" id="1.3.99.-" evidence="14"/>
<feature type="binding site" description="axial binding residue" evidence="14">
    <location>
        <position position="10"/>
    </location>
    <ligand>
        <name>heme</name>
        <dbReference type="ChEBI" id="CHEBI:30413"/>
    </ligand>
    <ligandPart>
        <name>Fe</name>
        <dbReference type="ChEBI" id="CHEBI:18248"/>
    </ligandPart>
</feature>
<dbReference type="GO" id="GO:0006782">
    <property type="term" value="P:protoporphyrinogen IX biosynthetic process"/>
    <property type="evidence" value="ECO:0007669"/>
    <property type="project" value="UniProtKB-UniRule"/>
</dbReference>
<dbReference type="UniPathway" id="UPA00251">
    <property type="reaction ID" value="UER00324"/>
</dbReference>
<dbReference type="AlphaFoldDB" id="D0LIZ6"/>
<dbReference type="GO" id="GO:0046872">
    <property type="term" value="F:metal ion binding"/>
    <property type="evidence" value="ECO:0007669"/>
    <property type="project" value="UniProtKB-KW"/>
</dbReference>
<name>D0LIZ6_HALO1</name>
<gene>
    <name evidence="15" type="ordered locus">Hoch_0384</name>
</gene>
<dbReference type="STRING" id="502025.Hoch_0384"/>
<evidence type="ECO:0000256" key="7">
    <source>
        <dbReference type="ARBA" id="ARBA00022692"/>
    </source>
</evidence>
<dbReference type="PANTHER" id="PTHR40255">
    <property type="entry name" value="UPF0093 MEMBRANE PROTEIN SLR1790"/>
    <property type="match status" value="1"/>
</dbReference>
<evidence type="ECO:0000256" key="13">
    <source>
        <dbReference type="ARBA" id="ARBA00048390"/>
    </source>
</evidence>
<sequence>MDYAVTKALHIIGFVSWFAALFYIPRLFIYDVEAEQREPAARVAIQEQLRMMQRRLWYAIAWPAMIFTVVFGLWTAVPYFLSDVPIGWLHVKLTLILALVIYHLMCGKIRKQLAAGTSRWTSSGLRVWNEVATLLLVAIVFLAVMKNTFDMVKGMVGLFLFAVALMIAIRVYRKARLARAASMQTP</sequence>
<dbReference type="InterPro" id="IPR005265">
    <property type="entry name" value="HemJ-like"/>
</dbReference>
<comment type="subcellular location">
    <subcellularLocation>
        <location evidence="1 14">Cell membrane</location>
        <topology evidence="1 14">Multi-pass membrane protein</topology>
    </subcellularLocation>
</comment>
<comment type="cofactor">
    <cofactor evidence="14">
        <name>heme b</name>
        <dbReference type="ChEBI" id="CHEBI:60344"/>
    </cofactor>
    <text evidence="14">Binds 1 heme b (iron(II)-protoporphyrin IX) group per subunit.</text>
</comment>
<keyword evidence="10 14" id="KW-0560">Oxidoreductase</keyword>
<evidence type="ECO:0000256" key="2">
    <source>
        <dbReference type="ARBA" id="ARBA00005073"/>
    </source>
</evidence>
<protein>
    <recommendedName>
        <fullName evidence="4 14">Protoporphyrinogen IX oxidase</fullName>
        <shortName evidence="14">PPO</shortName>
        <ecNumber evidence="14">1.3.99.-</ecNumber>
    </recommendedName>
</protein>
<evidence type="ECO:0000256" key="3">
    <source>
        <dbReference type="ARBA" id="ARBA00006501"/>
    </source>
</evidence>
<dbReference type="RefSeq" id="WP_012825652.1">
    <property type="nucleotide sequence ID" value="NC_013440.1"/>
</dbReference>
<evidence type="ECO:0000256" key="11">
    <source>
        <dbReference type="ARBA" id="ARBA00023004"/>
    </source>
</evidence>
<comment type="subunit">
    <text evidence="14">Homodimer.</text>
</comment>
<evidence type="ECO:0000256" key="10">
    <source>
        <dbReference type="ARBA" id="ARBA00023002"/>
    </source>
</evidence>
<evidence type="ECO:0000256" key="4">
    <source>
        <dbReference type="ARBA" id="ARBA00017504"/>
    </source>
</evidence>
<dbReference type="KEGG" id="hoh:Hoch_0384"/>
<keyword evidence="16" id="KW-1185">Reference proteome</keyword>
<keyword evidence="12 14" id="KW-0472">Membrane</keyword>
<reference evidence="15 16" key="1">
    <citation type="journal article" date="2010" name="Stand. Genomic Sci.">
        <title>Complete genome sequence of Haliangium ochraceum type strain (SMP-2).</title>
        <authorList>
            <consortium name="US DOE Joint Genome Institute (JGI-PGF)"/>
            <person name="Ivanova N."/>
            <person name="Daum C."/>
            <person name="Lang E."/>
            <person name="Abt B."/>
            <person name="Kopitz M."/>
            <person name="Saunders E."/>
            <person name="Lapidus A."/>
            <person name="Lucas S."/>
            <person name="Glavina Del Rio T."/>
            <person name="Nolan M."/>
            <person name="Tice H."/>
            <person name="Copeland A."/>
            <person name="Cheng J.F."/>
            <person name="Chen F."/>
            <person name="Bruce D."/>
            <person name="Goodwin L."/>
            <person name="Pitluck S."/>
            <person name="Mavromatis K."/>
            <person name="Pati A."/>
            <person name="Mikhailova N."/>
            <person name="Chen A."/>
            <person name="Palaniappan K."/>
            <person name="Land M."/>
            <person name="Hauser L."/>
            <person name="Chang Y.J."/>
            <person name="Jeffries C.D."/>
            <person name="Detter J.C."/>
            <person name="Brettin T."/>
            <person name="Rohde M."/>
            <person name="Goker M."/>
            <person name="Bristow J."/>
            <person name="Markowitz V."/>
            <person name="Eisen J.A."/>
            <person name="Hugenholtz P."/>
            <person name="Kyrpides N.C."/>
            <person name="Klenk H.P."/>
        </authorList>
    </citation>
    <scope>NUCLEOTIDE SEQUENCE [LARGE SCALE GENOMIC DNA]</scope>
    <source>
        <strain evidence="16">DSM 14365 / CIP 107738 / JCM 11303 / AJ 13395 / SMP-2</strain>
    </source>
</reference>
<comment type="similarity">
    <text evidence="3 14">Belongs to the HemJ family.</text>
</comment>
<dbReference type="PANTHER" id="PTHR40255:SF1">
    <property type="entry name" value="PROTOPORPHYRINOGEN IX OXIDASE"/>
    <property type="match status" value="1"/>
</dbReference>
<dbReference type="OrthoDB" id="9800824at2"/>
<feature type="transmembrane region" description="Helical" evidence="14">
    <location>
        <begin position="127"/>
        <end position="145"/>
    </location>
</feature>
<evidence type="ECO:0000256" key="5">
    <source>
        <dbReference type="ARBA" id="ARBA00022475"/>
    </source>
</evidence>
<dbReference type="Proteomes" id="UP000001880">
    <property type="component" value="Chromosome"/>
</dbReference>
<dbReference type="Pfam" id="PF03653">
    <property type="entry name" value="UPF0093"/>
    <property type="match status" value="1"/>
</dbReference>
<comment type="function">
    <text evidence="14">Catalyzes the oxidation of protoporphyrinogen IX to protoporphyrin IX.</text>
</comment>
<comment type="catalytic activity">
    <reaction evidence="13 14">
        <text>protoporphyrinogen IX + 3 A = protoporphyrin IX + 3 AH2</text>
        <dbReference type="Rhea" id="RHEA:62000"/>
        <dbReference type="ChEBI" id="CHEBI:13193"/>
        <dbReference type="ChEBI" id="CHEBI:17499"/>
        <dbReference type="ChEBI" id="CHEBI:57306"/>
        <dbReference type="ChEBI" id="CHEBI:57307"/>
    </reaction>
</comment>
<keyword evidence="11 14" id="KW-0408">Iron</keyword>
<dbReference type="HOGENOM" id="CLU_125006_0_0_7"/>
<dbReference type="GO" id="GO:0005886">
    <property type="term" value="C:plasma membrane"/>
    <property type="evidence" value="ECO:0007669"/>
    <property type="project" value="UniProtKB-SubCell"/>
</dbReference>
<evidence type="ECO:0000313" key="16">
    <source>
        <dbReference type="Proteomes" id="UP000001880"/>
    </source>
</evidence>
<dbReference type="GO" id="GO:0070818">
    <property type="term" value="F:protoporphyrinogen oxidase activity"/>
    <property type="evidence" value="ECO:0007669"/>
    <property type="project" value="UniProtKB-UniRule"/>
</dbReference>
<evidence type="ECO:0000256" key="1">
    <source>
        <dbReference type="ARBA" id="ARBA00004651"/>
    </source>
</evidence>
<evidence type="ECO:0000256" key="14">
    <source>
        <dbReference type="HAMAP-Rule" id="MF_02239"/>
    </source>
</evidence>
<keyword evidence="5 14" id="KW-1003">Cell membrane</keyword>
<evidence type="ECO:0000256" key="9">
    <source>
        <dbReference type="ARBA" id="ARBA00022989"/>
    </source>
</evidence>
<keyword evidence="6 14" id="KW-0349">Heme</keyword>
<feature type="transmembrane region" description="Helical" evidence="14">
    <location>
        <begin position="87"/>
        <end position="106"/>
    </location>
</feature>